<evidence type="ECO:0000256" key="1">
    <source>
        <dbReference type="SAM" id="Phobius"/>
    </source>
</evidence>
<dbReference type="PANTHER" id="PTHR42305">
    <property type="entry name" value="MEMBRANE PROTEIN RV1733C-RELATED"/>
    <property type="match status" value="1"/>
</dbReference>
<sequence length="197" mass="20789">MIARSNWLVRQLRWIHPGRNPLVRPWDRIEAALVLLVLVLAVAAIPFAALLGAEQREHALADSAEQQATRVHTDATLLTAAPDPGNSDVIPATSQKVVATWRLADGSVRVGTVDAAPGTPAGTPVSVWLDSTGNLTAPPTTAGNALSLGVGLGLLVWAGAVAGLCLLLGLARGLLNRLRAAAWTREWARVGRDLNRF</sequence>
<dbReference type="EMBL" id="CP113836">
    <property type="protein sequence ID" value="WAL68959.1"/>
    <property type="molecule type" value="Genomic_DNA"/>
</dbReference>
<dbReference type="PANTHER" id="PTHR42305:SF1">
    <property type="entry name" value="MEMBRANE PROTEIN RV1733C-RELATED"/>
    <property type="match status" value="1"/>
</dbReference>
<protein>
    <recommendedName>
        <fullName evidence="4">Transmembrane protein</fullName>
    </recommendedName>
</protein>
<dbReference type="RefSeq" id="WP_268759049.1">
    <property type="nucleotide sequence ID" value="NZ_CP113836.1"/>
</dbReference>
<proteinExistence type="predicted"/>
<evidence type="ECO:0000313" key="2">
    <source>
        <dbReference type="EMBL" id="WAL68959.1"/>
    </source>
</evidence>
<name>A0ABY7B9C8_9PSEU</name>
<dbReference type="Proteomes" id="UP001163203">
    <property type="component" value="Chromosome"/>
</dbReference>
<keyword evidence="1" id="KW-0472">Membrane</keyword>
<keyword evidence="1" id="KW-1133">Transmembrane helix</keyword>
<keyword evidence="1" id="KW-0812">Transmembrane</keyword>
<evidence type="ECO:0008006" key="4">
    <source>
        <dbReference type="Google" id="ProtNLM"/>
    </source>
</evidence>
<keyword evidence="3" id="KW-1185">Reference proteome</keyword>
<evidence type="ECO:0000313" key="3">
    <source>
        <dbReference type="Proteomes" id="UP001163203"/>
    </source>
</evidence>
<reference evidence="2" key="1">
    <citation type="submission" date="2022-11" db="EMBL/GenBank/DDBJ databases">
        <authorList>
            <person name="Mo P."/>
        </authorList>
    </citation>
    <scope>NUCLEOTIDE SEQUENCE</scope>
    <source>
        <strain evidence="2">HUAS 11-8</strain>
    </source>
</reference>
<dbReference type="InterPro" id="IPR039708">
    <property type="entry name" value="MT1774/Rv1733c-like"/>
</dbReference>
<gene>
    <name evidence="2" type="ORF">ORV05_14695</name>
</gene>
<accession>A0ABY7B9C8</accession>
<feature type="transmembrane region" description="Helical" evidence="1">
    <location>
        <begin position="154"/>
        <end position="175"/>
    </location>
</feature>
<organism evidence="2 3">
    <name type="scientific">Amycolatopsis cynarae</name>
    <dbReference type="NCBI Taxonomy" id="2995223"/>
    <lineage>
        <taxon>Bacteria</taxon>
        <taxon>Bacillati</taxon>
        <taxon>Actinomycetota</taxon>
        <taxon>Actinomycetes</taxon>
        <taxon>Pseudonocardiales</taxon>
        <taxon>Pseudonocardiaceae</taxon>
        <taxon>Amycolatopsis</taxon>
    </lineage>
</organism>
<feature type="transmembrane region" description="Helical" evidence="1">
    <location>
        <begin position="31"/>
        <end position="53"/>
    </location>
</feature>